<reference evidence="1 2" key="1">
    <citation type="submission" date="2024-01" db="EMBL/GenBank/DDBJ databases">
        <title>A draft genome for the cacao thread blight pathogen Marasmiellus scandens.</title>
        <authorList>
            <person name="Baruah I.K."/>
            <person name="Leung J."/>
            <person name="Bukari Y."/>
            <person name="Amoako-Attah I."/>
            <person name="Meinhardt L.W."/>
            <person name="Bailey B.A."/>
            <person name="Cohen S.P."/>
        </authorList>
    </citation>
    <scope>NUCLEOTIDE SEQUENCE [LARGE SCALE GENOMIC DNA]</scope>
    <source>
        <strain evidence="1 2">GH-19</strain>
    </source>
</reference>
<protein>
    <recommendedName>
        <fullName evidence="3">Fungal N-terminal domain-containing protein</fullName>
    </recommendedName>
</protein>
<comment type="caution">
    <text evidence="1">The sequence shown here is derived from an EMBL/GenBank/DDBJ whole genome shotgun (WGS) entry which is preliminary data.</text>
</comment>
<dbReference type="CDD" id="cd21037">
    <property type="entry name" value="MLKL_NTD"/>
    <property type="match status" value="1"/>
</dbReference>
<gene>
    <name evidence="1" type="ORF">VKT23_004582</name>
</gene>
<dbReference type="InterPro" id="IPR036537">
    <property type="entry name" value="Adaptor_Cbl_N_dom_sf"/>
</dbReference>
<dbReference type="EMBL" id="JBANRG010000004">
    <property type="protein sequence ID" value="KAK7467529.1"/>
    <property type="molecule type" value="Genomic_DNA"/>
</dbReference>
<dbReference type="Gene3D" id="1.20.930.20">
    <property type="entry name" value="Adaptor protein Cbl, N-terminal domain"/>
    <property type="match status" value="1"/>
</dbReference>
<name>A0ABR1JVE2_9AGAR</name>
<evidence type="ECO:0000313" key="2">
    <source>
        <dbReference type="Proteomes" id="UP001498398"/>
    </source>
</evidence>
<evidence type="ECO:0000313" key="1">
    <source>
        <dbReference type="EMBL" id="KAK7467529.1"/>
    </source>
</evidence>
<keyword evidence="2" id="KW-1185">Reference proteome</keyword>
<proteinExistence type="predicted"/>
<evidence type="ECO:0008006" key="3">
    <source>
        <dbReference type="Google" id="ProtNLM"/>
    </source>
</evidence>
<accession>A0ABR1JVE2</accession>
<dbReference type="InterPro" id="IPR059179">
    <property type="entry name" value="MLKL-like_MCAfunc"/>
</dbReference>
<organism evidence="1 2">
    <name type="scientific">Marasmiellus scandens</name>
    <dbReference type="NCBI Taxonomy" id="2682957"/>
    <lineage>
        <taxon>Eukaryota</taxon>
        <taxon>Fungi</taxon>
        <taxon>Dikarya</taxon>
        <taxon>Basidiomycota</taxon>
        <taxon>Agaricomycotina</taxon>
        <taxon>Agaricomycetes</taxon>
        <taxon>Agaricomycetidae</taxon>
        <taxon>Agaricales</taxon>
        <taxon>Marasmiineae</taxon>
        <taxon>Omphalotaceae</taxon>
        <taxon>Marasmiellus</taxon>
    </lineage>
</organism>
<sequence length="343" mass="37786">MSEECRFSELLRDIPDSGSDSDKKSISDTSSAGAEIATTFLGVSVIVFDALKDASIAAPFPYAFIAASLALEVLNSVQGAKDNKRALQCLAKEACGLVYTVRSTLQGLVEKGAEEAAHDTELNKHLKALVNTLLEIKKFTKQLSERSQWRRFLSSRSDVPKIQEYRDRVRQALGIFSLQSDITVRFELLSIKARQETIHENLKGLHEKRNTYDSLLGDVSGTSTLVEEQALILDTEICESPVETETEQLPKAESATLQSQNSASVFDFSGSNIHVSGVTFNNISGSHNQVKNVDNSNMVNCQNVYYSGGSPDVVFTQETNYGATKTQSKNPFFMHHTTQVPVY</sequence>
<dbReference type="Proteomes" id="UP001498398">
    <property type="component" value="Unassembled WGS sequence"/>
</dbReference>